<evidence type="ECO:0000256" key="2">
    <source>
        <dbReference type="ARBA" id="ARBA00005752"/>
    </source>
</evidence>
<comment type="pathway">
    <text evidence="1">Amino-acid biosynthesis; L-asparagine biosynthesis; L-asparagine from L-aspartate (L-Gln route): step 1/1.</text>
</comment>
<dbReference type="PANTHER" id="PTHR43284:SF1">
    <property type="entry name" value="ASPARAGINE SYNTHETASE"/>
    <property type="match status" value="1"/>
</dbReference>
<dbReference type="InterPro" id="IPR006426">
    <property type="entry name" value="Asn_synth_AEB"/>
</dbReference>
<dbReference type="GO" id="GO:0006529">
    <property type="term" value="P:asparagine biosynthetic process"/>
    <property type="evidence" value="ECO:0007669"/>
    <property type="project" value="InterPro"/>
</dbReference>
<evidence type="ECO:0000313" key="11">
    <source>
        <dbReference type="Proteomes" id="UP000574769"/>
    </source>
</evidence>
<dbReference type="Gene3D" id="3.60.20.10">
    <property type="entry name" value="Glutamine Phosphoribosylpyrophosphate, subunit 1, domain 1"/>
    <property type="match status" value="1"/>
</dbReference>
<proteinExistence type="inferred from homology"/>
<dbReference type="PROSITE" id="PS51278">
    <property type="entry name" value="GATASE_TYPE_2"/>
    <property type="match status" value="1"/>
</dbReference>
<dbReference type="InterPro" id="IPR029055">
    <property type="entry name" value="Ntn_hydrolases_N"/>
</dbReference>
<keyword evidence="11" id="KW-1185">Reference proteome</keyword>
<comment type="catalytic activity">
    <reaction evidence="7">
        <text>L-aspartate + L-glutamine + ATP + H2O = L-asparagine + L-glutamate + AMP + diphosphate + H(+)</text>
        <dbReference type="Rhea" id="RHEA:12228"/>
        <dbReference type="ChEBI" id="CHEBI:15377"/>
        <dbReference type="ChEBI" id="CHEBI:15378"/>
        <dbReference type="ChEBI" id="CHEBI:29985"/>
        <dbReference type="ChEBI" id="CHEBI:29991"/>
        <dbReference type="ChEBI" id="CHEBI:30616"/>
        <dbReference type="ChEBI" id="CHEBI:33019"/>
        <dbReference type="ChEBI" id="CHEBI:58048"/>
        <dbReference type="ChEBI" id="CHEBI:58359"/>
        <dbReference type="ChEBI" id="CHEBI:456215"/>
        <dbReference type="EC" id="6.3.5.4"/>
    </reaction>
</comment>
<keyword evidence="10" id="KW-0436">Ligase</keyword>
<keyword evidence="5 8" id="KW-0067">ATP-binding</keyword>
<reference evidence="10 11" key="1">
    <citation type="submission" date="2020-08" db="EMBL/GenBank/DDBJ databases">
        <title>Genomic Encyclopedia of Type Strains, Phase IV (KMG-IV): sequencing the most valuable type-strain genomes for metagenomic binning, comparative biology and taxonomic classification.</title>
        <authorList>
            <person name="Goeker M."/>
        </authorList>
    </citation>
    <scope>NUCLEOTIDE SEQUENCE [LARGE SCALE GENOMIC DNA]</scope>
    <source>
        <strain evidence="10 11">DSM 15867</strain>
    </source>
</reference>
<dbReference type="SUPFAM" id="SSF56235">
    <property type="entry name" value="N-terminal nucleophile aminohydrolases (Ntn hydrolases)"/>
    <property type="match status" value="1"/>
</dbReference>
<organism evidence="10 11">
    <name type="scientific">Sphingomonas abaci</name>
    <dbReference type="NCBI Taxonomy" id="237611"/>
    <lineage>
        <taxon>Bacteria</taxon>
        <taxon>Pseudomonadati</taxon>
        <taxon>Pseudomonadota</taxon>
        <taxon>Alphaproteobacteria</taxon>
        <taxon>Sphingomonadales</taxon>
        <taxon>Sphingomonadaceae</taxon>
        <taxon>Sphingomonas</taxon>
    </lineage>
</organism>
<dbReference type="CDD" id="cd00712">
    <property type="entry name" value="AsnB"/>
    <property type="match status" value="1"/>
</dbReference>
<dbReference type="InterPro" id="IPR014729">
    <property type="entry name" value="Rossmann-like_a/b/a_fold"/>
</dbReference>
<gene>
    <name evidence="10" type="ORF">GGQ96_001181</name>
</gene>
<feature type="binding site" evidence="8">
    <location>
        <position position="93"/>
    </location>
    <ligand>
        <name>L-glutamine</name>
        <dbReference type="ChEBI" id="CHEBI:58359"/>
    </ligand>
</feature>
<dbReference type="InterPro" id="IPR017932">
    <property type="entry name" value="GATase_2_dom"/>
</dbReference>
<dbReference type="Gene3D" id="3.40.50.620">
    <property type="entry name" value="HUPs"/>
    <property type="match status" value="2"/>
</dbReference>
<dbReference type="SUPFAM" id="SSF52402">
    <property type="entry name" value="Adenine nucleotide alpha hydrolases-like"/>
    <property type="match status" value="1"/>
</dbReference>
<evidence type="ECO:0000256" key="6">
    <source>
        <dbReference type="ARBA" id="ARBA00022962"/>
    </source>
</evidence>
<dbReference type="GO" id="GO:0005829">
    <property type="term" value="C:cytosol"/>
    <property type="evidence" value="ECO:0007669"/>
    <property type="project" value="TreeGrafter"/>
</dbReference>
<dbReference type="PIRSF" id="PIRSF001589">
    <property type="entry name" value="Asn_synthetase_glu-h"/>
    <property type="match status" value="1"/>
</dbReference>
<protein>
    <recommendedName>
        <fullName evidence="3">asparagine synthase (glutamine-hydrolyzing)</fullName>
        <ecNumber evidence="3">6.3.5.4</ecNumber>
    </recommendedName>
</protein>
<dbReference type="PANTHER" id="PTHR43284">
    <property type="entry name" value="ASPARAGINE SYNTHETASE (GLUTAMINE-HYDROLYZING)"/>
    <property type="match status" value="1"/>
</dbReference>
<dbReference type="Pfam" id="PF00733">
    <property type="entry name" value="Asn_synthase"/>
    <property type="match status" value="1"/>
</dbReference>
<dbReference type="GO" id="GO:0005524">
    <property type="term" value="F:ATP binding"/>
    <property type="evidence" value="ECO:0007669"/>
    <property type="project" value="UniProtKB-KW"/>
</dbReference>
<comment type="similarity">
    <text evidence="2">Belongs to the asparagine synthetase family.</text>
</comment>
<evidence type="ECO:0000256" key="4">
    <source>
        <dbReference type="ARBA" id="ARBA00022741"/>
    </source>
</evidence>
<dbReference type="GO" id="GO:0004066">
    <property type="term" value="F:asparagine synthase (glutamine-hydrolyzing) activity"/>
    <property type="evidence" value="ECO:0007669"/>
    <property type="project" value="UniProtKB-EC"/>
</dbReference>
<comment type="caution">
    <text evidence="10">The sequence shown here is derived from an EMBL/GenBank/DDBJ whole genome shotgun (WGS) entry which is preliminary data.</text>
</comment>
<feature type="domain" description="Glutamine amidotransferase type-2" evidence="9">
    <location>
        <begin position="2"/>
        <end position="207"/>
    </location>
</feature>
<name>A0A7W7AHF2_9SPHN</name>
<evidence type="ECO:0000256" key="1">
    <source>
        <dbReference type="ARBA" id="ARBA00005187"/>
    </source>
</evidence>
<evidence type="ECO:0000256" key="5">
    <source>
        <dbReference type="ARBA" id="ARBA00022840"/>
    </source>
</evidence>
<evidence type="ECO:0000313" key="10">
    <source>
        <dbReference type="EMBL" id="MBB4617061.1"/>
    </source>
</evidence>
<sequence length="598" mass="63508">MGGIAGLFHPATPKPVDPARLRRMLATQAHRGPGGEGVWTAPGVALGSNRPAGVAALRTEASLTVVHDGAILNAAALRRALEADGVGFESEDDAELLLAGWRRWGPALPEHIDGEVALALYDAGRGLLFLSRDRIGAKPLHLAELSDGSIAFASELKGLLAHPLLRRMPDITAVEDYLAYGYVPDDACLVAGVAKLPAAHRLTIARGRPIVGPERWWRWEGGARLKGPAAEVAGQWGDLLRRAVRSRMIGADGALLSGDADSAAVVALMAEASPRAIRTLGLGPAAAPIARRFATDHSDAPRFDPGPDDAELLAVLFDEPFADPRAVADFAGADAARDTMAVALLGTGGALTMAEGERHRRLVRGERLRALLHIRVRQPLFTRLGAIWPDAGGRSRLEALALEGAEAYARHLAITPRLWRERLFTPAARQALNGHRAEQRYVDAMAAAPASHPLDRALHADLAIALPAQWLTRADRSAMAAGLEARLPLLDHRLLQCSARLPLALRRGGAAGSDVMGRALASYLPAEALRRPADDGWRAPAGDLAAALGGATLLAETGWFDPVALTMMVEAHRGGAADHGATLWQLLVLEQALRRLFP</sequence>
<accession>A0A7W7AHF2</accession>
<evidence type="ECO:0000256" key="7">
    <source>
        <dbReference type="ARBA" id="ARBA00048741"/>
    </source>
</evidence>
<evidence type="ECO:0000256" key="8">
    <source>
        <dbReference type="PIRSR" id="PIRSR001589-2"/>
    </source>
</evidence>
<dbReference type="EMBL" id="JACHNY010000002">
    <property type="protein sequence ID" value="MBB4617061.1"/>
    <property type="molecule type" value="Genomic_DNA"/>
</dbReference>
<dbReference type="RefSeq" id="WP_184112568.1">
    <property type="nucleotide sequence ID" value="NZ_JACHNY010000002.1"/>
</dbReference>
<dbReference type="InterPro" id="IPR051786">
    <property type="entry name" value="ASN_synthetase/amidase"/>
</dbReference>
<dbReference type="InterPro" id="IPR001962">
    <property type="entry name" value="Asn_synthase"/>
</dbReference>
<keyword evidence="6" id="KW-0315">Glutamine amidotransferase</keyword>
<dbReference type="EC" id="6.3.5.4" evidence="3"/>
<dbReference type="Proteomes" id="UP000574769">
    <property type="component" value="Unassembled WGS sequence"/>
</dbReference>
<dbReference type="Pfam" id="PF13537">
    <property type="entry name" value="GATase_7"/>
    <property type="match status" value="1"/>
</dbReference>
<dbReference type="InterPro" id="IPR033738">
    <property type="entry name" value="AsnB_N"/>
</dbReference>
<keyword evidence="4 8" id="KW-0547">Nucleotide-binding</keyword>
<evidence type="ECO:0000256" key="3">
    <source>
        <dbReference type="ARBA" id="ARBA00012737"/>
    </source>
</evidence>
<dbReference type="AlphaFoldDB" id="A0A7W7AHF2"/>
<evidence type="ECO:0000259" key="9">
    <source>
        <dbReference type="PROSITE" id="PS51278"/>
    </source>
</evidence>